<keyword evidence="9" id="KW-1015">Disulfide bond</keyword>
<evidence type="ECO:0000256" key="1">
    <source>
        <dbReference type="ARBA" id="ARBA00004479"/>
    </source>
</evidence>
<dbReference type="AlphaFoldDB" id="A0A3B4E8F0"/>
<dbReference type="CDD" id="cd00054">
    <property type="entry name" value="EGF_CA"/>
    <property type="match status" value="1"/>
</dbReference>
<feature type="domain" description="EGF-like" evidence="13">
    <location>
        <begin position="45"/>
        <end position="81"/>
    </location>
</feature>
<organism evidence="15 16">
    <name type="scientific">Pygocentrus nattereri</name>
    <name type="common">Red-bellied piranha</name>
    <dbReference type="NCBI Taxonomy" id="42514"/>
    <lineage>
        <taxon>Eukaryota</taxon>
        <taxon>Metazoa</taxon>
        <taxon>Chordata</taxon>
        <taxon>Craniata</taxon>
        <taxon>Vertebrata</taxon>
        <taxon>Euteleostomi</taxon>
        <taxon>Actinopterygii</taxon>
        <taxon>Neopterygii</taxon>
        <taxon>Teleostei</taxon>
        <taxon>Ostariophysi</taxon>
        <taxon>Characiformes</taxon>
        <taxon>Characoidei</taxon>
        <taxon>Pygocentrus</taxon>
    </lineage>
</organism>
<evidence type="ECO:0000256" key="6">
    <source>
        <dbReference type="ARBA" id="ARBA00022737"/>
    </source>
</evidence>
<comment type="subcellular location">
    <subcellularLocation>
        <location evidence="1">Membrane</location>
        <topology evidence="1">Single-pass type I membrane protein</topology>
    </subcellularLocation>
</comment>
<evidence type="ECO:0000256" key="5">
    <source>
        <dbReference type="ARBA" id="ARBA00022729"/>
    </source>
</evidence>
<keyword evidence="2 12" id="KW-0245">EGF-like domain</keyword>
<dbReference type="GO" id="GO:0016020">
    <property type="term" value="C:membrane"/>
    <property type="evidence" value="ECO:0007669"/>
    <property type="project" value="UniProtKB-SubCell"/>
</dbReference>
<dbReference type="PROSITE" id="PS01186">
    <property type="entry name" value="EGF_2"/>
    <property type="match status" value="1"/>
</dbReference>
<dbReference type="InterPro" id="IPR011489">
    <property type="entry name" value="EMI_domain"/>
</dbReference>
<dbReference type="Gene3D" id="2.10.25.10">
    <property type="entry name" value="Laminin"/>
    <property type="match status" value="4"/>
</dbReference>
<dbReference type="GeneTree" id="ENSGT00930000150973"/>
<evidence type="ECO:0000256" key="12">
    <source>
        <dbReference type="PROSITE-ProRule" id="PRU00076"/>
    </source>
</evidence>
<evidence type="ECO:0000256" key="7">
    <source>
        <dbReference type="ARBA" id="ARBA00022989"/>
    </source>
</evidence>
<keyword evidence="10" id="KW-0675">Receptor</keyword>
<comment type="caution">
    <text evidence="12">Lacks conserved residue(s) required for the propagation of feature annotation.</text>
</comment>
<dbReference type="SMART" id="SM00181">
    <property type="entry name" value="EGF"/>
    <property type="match status" value="4"/>
</dbReference>
<accession>A0A3B4E8F0</accession>
<protein>
    <submittedName>
        <fullName evidence="15">Si:ch211-194g2.4</fullName>
    </submittedName>
</protein>
<dbReference type="FunFam" id="2.10.25.10:FF:000009">
    <property type="entry name" value="Low-density lipoprotein receptor isoform 1"/>
    <property type="match status" value="1"/>
</dbReference>
<evidence type="ECO:0000259" key="13">
    <source>
        <dbReference type="PROSITE" id="PS50026"/>
    </source>
</evidence>
<dbReference type="PANTHER" id="PTHR24050">
    <property type="entry name" value="PA14 DOMAIN-CONTAINING PROTEIN"/>
    <property type="match status" value="1"/>
</dbReference>
<keyword evidence="3" id="KW-0254">Endocytosis</keyword>
<dbReference type="Ensembl" id="ENSPNAT00000020626.2">
    <property type="protein sequence ID" value="ENSPNAP00000031561.2"/>
    <property type="gene ID" value="ENSPNAG00000018976.2"/>
</dbReference>
<evidence type="ECO:0000256" key="2">
    <source>
        <dbReference type="ARBA" id="ARBA00022536"/>
    </source>
</evidence>
<dbReference type="PROSITE" id="PS00022">
    <property type="entry name" value="EGF_1"/>
    <property type="match status" value="1"/>
</dbReference>
<dbReference type="Pfam" id="PF07645">
    <property type="entry name" value="EGF_CA"/>
    <property type="match status" value="2"/>
</dbReference>
<keyword evidence="7" id="KW-1133">Transmembrane helix</keyword>
<reference evidence="15" key="3">
    <citation type="submission" date="2025-09" db="UniProtKB">
        <authorList>
            <consortium name="Ensembl"/>
        </authorList>
    </citation>
    <scope>IDENTIFICATION</scope>
</reference>
<keyword evidence="16" id="KW-1185">Reference proteome</keyword>
<dbReference type="Proteomes" id="UP001501920">
    <property type="component" value="Chromosome 5"/>
</dbReference>
<keyword evidence="4" id="KW-0812">Transmembrane</keyword>
<evidence type="ECO:0000256" key="9">
    <source>
        <dbReference type="ARBA" id="ARBA00023157"/>
    </source>
</evidence>
<proteinExistence type="predicted"/>
<feature type="domain" description="EMI" evidence="14">
    <location>
        <begin position="1"/>
        <end position="14"/>
    </location>
</feature>
<dbReference type="InterPro" id="IPR049883">
    <property type="entry name" value="NOTCH1_EGF-like"/>
</dbReference>
<dbReference type="GO" id="GO:0005509">
    <property type="term" value="F:calcium ion binding"/>
    <property type="evidence" value="ECO:0007669"/>
    <property type="project" value="InterPro"/>
</dbReference>
<dbReference type="PROSITE" id="PS00010">
    <property type="entry name" value="ASX_HYDROXYL"/>
    <property type="match status" value="2"/>
</dbReference>
<dbReference type="InterPro" id="IPR000742">
    <property type="entry name" value="EGF"/>
</dbReference>
<reference evidence="15" key="2">
    <citation type="submission" date="2025-08" db="UniProtKB">
        <authorList>
            <consortium name="Ensembl"/>
        </authorList>
    </citation>
    <scope>IDENTIFICATION</scope>
</reference>
<evidence type="ECO:0000313" key="15">
    <source>
        <dbReference type="Ensembl" id="ENSPNAP00000031561.2"/>
    </source>
</evidence>
<dbReference type="OMA" id="YTCIEAA"/>
<dbReference type="InterPro" id="IPR052235">
    <property type="entry name" value="Nephronectin_domain"/>
</dbReference>
<dbReference type="PANTHER" id="PTHR24050:SF19">
    <property type="entry name" value="NEPHRONECTIN"/>
    <property type="match status" value="1"/>
</dbReference>
<keyword evidence="8" id="KW-0472">Membrane</keyword>
<dbReference type="FunFam" id="2.10.25.10:FF:000010">
    <property type="entry name" value="Pro-epidermal growth factor"/>
    <property type="match status" value="1"/>
</dbReference>
<evidence type="ECO:0000256" key="8">
    <source>
        <dbReference type="ARBA" id="ARBA00023136"/>
    </source>
</evidence>
<dbReference type="SUPFAM" id="SSF57184">
    <property type="entry name" value="Growth factor receptor domain"/>
    <property type="match status" value="1"/>
</dbReference>
<evidence type="ECO:0000256" key="3">
    <source>
        <dbReference type="ARBA" id="ARBA00022583"/>
    </source>
</evidence>
<keyword evidence="6" id="KW-0677">Repeat</keyword>
<evidence type="ECO:0000313" key="16">
    <source>
        <dbReference type="Proteomes" id="UP001501920"/>
    </source>
</evidence>
<dbReference type="PROSITE" id="PS51041">
    <property type="entry name" value="EMI"/>
    <property type="match status" value="1"/>
</dbReference>
<dbReference type="InterPro" id="IPR018097">
    <property type="entry name" value="EGF_Ca-bd_CS"/>
</dbReference>
<sequence length="172" mass="18767">CCYGWRKDNGDCKPVCKKPCTNGICVGPDRCSCHPGYKGKQCNDDINECGLHHRPCSHSCMNTPGSFRCFCNPGYTLDTDSKSCIKKPDCSGLRCQLGCQIERNGALSCLCPPGLQLAPDNRTCKDIDECKGPFPICSERHACRNTFGSYVCVCRPGYILGTFGNSITCRGT</sequence>
<reference evidence="15 16" key="1">
    <citation type="submission" date="2020-10" db="EMBL/GenBank/DDBJ databases">
        <title>Pygocentrus nattereri (red-bellied piranha) genome, fPygNat1, primary haplotype.</title>
        <authorList>
            <person name="Myers G."/>
            <person name="Meyer A."/>
            <person name="Karagic N."/>
            <person name="Pippel M."/>
            <person name="Winkler S."/>
            <person name="Tracey A."/>
            <person name="Wood J."/>
            <person name="Formenti G."/>
            <person name="Howe K."/>
            <person name="Fedrigo O."/>
            <person name="Jarvis E.D."/>
        </authorList>
    </citation>
    <scope>NUCLEOTIDE SEQUENCE [LARGE SCALE GENOMIC DNA]</scope>
</reference>
<dbReference type="PROSITE" id="PS50026">
    <property type="entry name" value="EGF_3"/>
    <property type="match status" value="2"/>
</dbReference>
<dbReference type="InterPro" id="IPR000152">
    <property type="entry name" value="EGF-type_Asp/Asn_hydroxyl_site"/>
</dbReference>
<dbReference type="STRING" id="42514.ENSPNAP00000031561"/>
<evidence type="ECO:0000256" key="11">
    <source>
        <dbReference type="ARBA" id="ARBA00023180"/>
    </source>
</evidence>
<dbReference type="InterPro" id="IPR009030">
    <property type="entry name" value="Growth_fac_rcpt_cys_sf"/>
</dbReference>
<dbReference type="GO" id="GO:0006897">
    <property type="term" value="P:endocytosis"/>
    <property type="evidence" value="ECO:0007669"/>
    <property type="project" value="UniProtKB-KW"/>
</dbReference>
<keyword evidence="5" id="KW-0732">Signal</keyword>
<feature type="domain" description="EGF-like" evidence="13">
    <location>
        <begin position="126"/>
        <end position="164"/>
    </location>
</feature>
<name>A0A3B4E8F0_PYGNA</name>
<evidence type="ECO:0000259" key="14">
    <source>
        <dbReference type="PROSITE" id="PS51041"/>
    </source>
</evidence>
<dbReference type="InterPro" id="IPR001881">
    <property type="entry name" value="EGF-like_Ca-bd_dom"/>
</dbReference>
<dbReference type="SMART" id="SM00179">
    <property type="entry name" value="EGF_CA"/>
    <property type="match status" value="2"/>
</dbReference>
<dbReference type="PROSITE" id="PS01187">
    <property type="entry name" value="EGF_CA"/>
    <property type="match status" value="1"/>
</dbReference>
<evidence type="ECO:0000256" key="10">
    <source>
        <dbReference type="ARBA" id="ARBA00023170"/>
    </source>
</evidence>
<keyword evidence="11" id="KW-0325">Glycoprotein</keyword>
<evidence type="ECO:0000256" key="4">
    <source>
        <dbReference type="ARBA" id="ARBA00022692"/>
    </source>
</evidence>